<keyword evidence="2" id="KW-1185">Reference proteome</keyword>
<gene>
    <name evidence="1" type="ORF">CBP12_11800</name>
</gene>
<organism evidence="1 2">
    <name type="scientific">Oceanisphaera avium</name>
    <dbReference type="NCBI Taxonomy" id="1903694"/>
    <lineage>
        <taxon>Bacteria</taxon>
        <taxon>Pseudomonadati</taxon>
        <taxon>Pseudomonadota</taxon>
        <taxon>Gammaproteobacteria</taxon>
        <taxon>Aeromonadales</taxon>
        <taxon>Aeromonadaceae</taxon>
        <taxon>Oceanisphaera</taxon>
    </lineage>
</organism>
<dbReference type="EMBL" id="CP021376">
    <property type="protein sequence ID" value="ART80752.1"/>
    <property type="molecule type" value="Genomic_DNA"/>
</dbReference>
<evidence type="ECO:0000313" key="2">
    <source>
        <dbReference type="Proteomes" id="UP000243793"/>
    </source>
</evidence>
<evidence type="ECO:0000313" key="1">
    <source>
        <dbReference type="EMBL" id="ART80752.1"/>
    </source>
</evidence>
<dbReference type="AlphaFoldDB" id="A0A1Y0CZJ5"/>
<accession>A0A1Y0CZJ5</accession>
<protein>
    <submittedName>
        <fullName evidence="1">Uncharacterized protein</fullName>
    </submittedName>
</protein>
<name>A0A1Y0CZJ5_9GAMM</name>
<proteinExistence type="predicted"/>
<dbReference type="KEGG" id="ocm:CBP12_11800"/>
<sequence length="59" mass="6569">MNSPRRLFKRRAELLLYLSGNALKGLASLKLSRAGVIKTDNERKLPFCVGVSGYAQTQM</sequence>
<reference evidence="2" key="1">
    <citation type="submission" date="2017-05" db="EMBL/GenBank/DDBJ databases">
        <authorList>
            <person name="Sung H."/>
        </authorList>
    </citation>
    <scope>NUCLEOTIDE SEQUENCE [LARGE SCALE GENOMIC DNA]</scope>
    <source>
        <strain evidence="2">AMac2203</strain>
    </source>
</reference>
<dbReference type="Proteomes" id="UP000243793">
    <property type="component" value="Chromosome"/>
</dbReference>